<feature type="compositionally biased region" description="Polar residues" evidence="1">
    <location>
        <begin position="26"/>
        <end position="42"/>
    </location>
</feature>
<dbReference type="RefSeq" id="XP_017700973.2">
    <property type="nucleotide sequence ID" value="XM_017845484.3"/>
</dbReference>
<evidence type="ECO:0000313" key="5">
    <source>
        <dbReference type="RefSeq" id="XP_017700973.2"/>
    </source>
</evidence>
<dbReference type="GeneID" id="103718172"/>
<feature type="compositionally biased region" description="Basic and acidic residues" evidence="1">
    <location>
        <begin position="370"/>
        <end position="410"/>
    </location>
</feature>
<feature type="compositionally biased region" description="Low complexity" evidence="1">
    <location>
        <begin position="441"/>
        <end position="451"/>
    </location>
</feature>
<proteinExistence type="predicted"/>
<evidence type="ECO:0000259" key="2">
    <source>
        <dbReference type="SMART" id="SM01054"/>
    </source>
</evidence>
<name>A0A8B7MWY1_PHODC</name>
<dbReference type="AlphaFoldDB" id="A0A8B7MWY1"/>
<dbReference type="OrthoDB" id="766386at2759"/>
<evidence type="ECO:0000313" key="4">
    <source>
        <dbReference type="RefSeq" id="XP_017700972.2"/>
    </source>
</evidence>
<reference evidence="3" key="1">
    <citation type="journal article" date="2019" name="Nat. Commun.">
        <title>Genome-wide association mapping of date palm fruit traits.</title>
        <authorList>
            <person name="Hazzouri K.M."/>
            <person name="Gros-Balthazard M."/>
            <person name="Flowers J.M."/>
            <person name="Copetti D."/>
            <person name="Lemansour A."/>
            <person name="Lebrun M."/>
            <person name="Masmoudi K."/>
            <person name="Ferrand S."/>
            <person name="Dhar M.I."/>
            <person name="Fresquez Z.A."/>
            <person name="Rosas U."/>
            <person name="Zhang J."/>
            <person name="Talag J."/>
            <person name="Lee S."/>
            <person name="Kudrna D."/>
            <person name="Powell R.F."/>
            <person name="Leitch I.J."/>
            <person name="Krueger R.R."/>
            <person name="Wing R.A."/>
            <person name="Amiri K.M.A."/>
            <person name="Purugganan M.D."/>
        </authorList>
    </citation>
    <scope>NUCLEOTIDE SEQUENCE [LARGE SCALE GENOMIC DNA]</scope>
    <source>
        <strain evidence="3">cv. Khalas</strain>
    </source>
</reference>
<dbReference type="PANTHER" id="PTHR33349">
    <property type="entry name" value="EMB|CAB62594.1"/>
    <property type="match status" value="1"/>
</dbReference>
<feature type="domain" description="Calmodulin-binding" evidence="2">
    <location>
        <begin position="488"/>
        <end position="602"/>
    </location>
</feature>
<dbReference type="InterPro" id="IPR012417">
    <property type="entry name" value="CaM-bd_dom_pln"/>
</dbReference>
<feature type="compositionally biased region" description="Polar residues" evidence="1">
    <location>
        <begin position="152"/>
        <end position="173"/>
    </location>
</feature>
<dbReference type="RefSeq" id="XP_017700972.2">
    <property type="nucleotide sequence ID" value="XM_017845483.3"/>
</dbReference>
<dbReference type="GO" id="GO:0005516">
    <property type="term" value="F:calmodulin binding"/>
    <property type="evidence" value="ECO:0007669"/>
    <property type="project" value="InterPro"/>
</dbReference>
<reference evidence="4 5" key="2">
    <citation type="submission" date="2025-04" db="UniProtKB">
        <authorList>
            <consortium name="RefSeq"/>
        </authorList>
    </citation>
    <scope>IDENTIFICATION</scope>
    <source>
        <tissue evidence="4 5">Young leaves</tissue>
    </source>
</reference>
<feature type="region of interest" description="Disordered" evidence="1">
    <location>
        <begin position="362"/>
        <end position="491"/>
    </location>
</feature>
<dbReference type="KEGG" id="pda:103718172"/>
<feature type="compositionally biased region" description="Polar residues" evidence="1">
    <location>
        <begin position="415"/>
        <end position="426"/>
    </location>
</feature>
<gene>
    <name evidence="4 5" type="primary">LOC103718172</name>
</gene>
<accession>A0A8B7MWY1</accession>
<organism evidence="3 4">
    <name type="scientific">Phoenix dactylifera</name>
    <name type="common">Date palm</name>
    <dbReference type="NCBI Taxonomy" id="42345"/>
    <lineage>
        <taxon>Eukaryota</taxon>
        <taxon>Viridiplantae</taxon>
        <taxon>Streptophyta</taxon>
        <taxon>Embryophyta</taxon>
        <taxon>Tracheophyta</taxon>
        <taxon>Spermatophyta</taxon>
        <taxon>Magnoliopsida</taxon>
        <taxon>Liliopsida</taxon>
        <taxon>Arecaceae</taxon>
        <taxon>Coryphoideae</taxon>
        <taxon>Phoeniceae</taxon>
        <taxon>Phoenix</taxon>
    </lineage>
</organism>
<dbReference type="SMART" id="SM01054">
    <property type="entry name" value="CaM_binding"/>
    <property type="match status" value="1"/>
</dbReference>
<sequence>MDEEATERGTILATLEVIKPIGGVRRTSTGKTSPIGSPSFSNSDEKTLPRYLQTSIKSCHDFCKYGRKHDFEGKEKQAFLHRSRNNLVIVEEQNEAKGLDFGERRKKPVSKLKSSSMQRIGFPDKPKAIKQKALSTAKGPGLLDNPVNKKLQTLSPGQNNGASSKQAILSPSPENEHIKLKSLSTVGRKERQAIKQKTPLQLKTFLNKPKDLEQKDLNCGNEVDACGKPGSTMKENTVLLSKKGVASVKPKMLRKISVKKPMTSAIPMIIKQKVSVPPKSIGISAKPEISLKEKKTPEVKSASTLTHPACLVSRRNREDKMTMSLGMTKVGERKVLKPSTASLPTKSAADCVSNLKARKYRNAKLAPPVKRQENVEKTAHDSGEKFEKSEHDIDRNEEKILYVIEPKEENVDLDSAQQISDGLQTLESMSHDEEEAEEPESVSGFSNSSESLFDDVGTESKSSNELSKGEDRRRPRRTATVHPEDGNQPSKLKFRRGRVIEPLAESNGPRRLIFRRVRVVGEKPNGNHLAGRKSFRRRNGIDVLKDPNADALGVVLRHQDTQGKKETQSLFNNVIEETASKLVETRKSKVKALVGAFETVISLQDSKPASTA</sequence>
<feature type="region of interest" description="Disordered" evidence="1">
    <location>
        <begin position="152"/>
        <end position="175"/>
    </location>
</feature>
<evidence type="ECO:0000313" key="3">
    <source>
        <dbReference type="Proteomes" id="UP000228380"/>
    </source>
</evidence>
<feature type="region of interest" description="Disordered" evidence="1">
    <location>
        <begin position="24"/>
        <end position="46"/>
    </location>
</feature>
<dbReference type="PANTHER" id="PTHR33349:SF41">
    <property type="entry name" value="EMB|CAB62594.1"/>
    <property type="match status" value="1"/>
</dbReference>
<protein>
    <submittedName>
        <fullName evidence="4 5">Uncharacterized protein LOC103718172</fullName>
    </submittedName>
</protein>
<keyword evidence="3" id="KW-1185">Reference proteome</keyword>
<dbReference type="Pfam" id="PF07839">
    <property type="entry name" value="CaM_binding"/>
    <property type="match status" value="1"/>
</dbReference>
<evidence type="ECO:0000256" key="1">
    <source>
        <dbReference type="SAM" id="MobiDB-lite"/>
    </source>
</evidence>
<dbReference type="Proteomes" id="UP000228380">
    <property type="component" value="Chromosome 15"/>
</dbReference>